<dbReference type="GO" id="GO:0044877">
    <property type="term" value="F:protein-containing complex binding"/>
    <property type="evidence" value="ECO:0007669"/>
    <property type="project" value="TreeGrafter"/>
</dbReference>
<evidence type="ECO:0000259" key="1">
    <source>
        <dbReference type="Pfam" id="PF01370"/>
    </source>
</evidence>
<dbReference type="KEGG" id="iho:Igni_1187"/>
<organism evidence="2 3">
    <name type="scientific">Ignicoccus hospitalis (strain KIN4/I / DSM 18386 / JCM 14125)</name>
    <dbReference type="NCBI Taxonomy" id="453591"/>
    <lineage>
        <taxon>Archaea</taxon>
        <taxon>Thermoproteota</taxon>
        <taxon>Thermoprotei</taxon>
        <taxon>Desulfurococcales</taxon>
        <taxon>Desulfurococcaceae</taxon>
        <taxon>Ignicoccus</taxon>
    </lineage>
</organism>
<dbReference type="AlphaFoldDB" id="A8ABR2"/>
<dbReference type="STRING" id="453591.Igni_1187"/>
<dbReference type="OrthoDB" id="213145at2157"/>
<keyword evidence="3" id="KW-1185">Reference proteome</keyword>
<evidence type="ECO:0000313" key="2">
    <source>
        <dbReference type="EMBL" id="ABU82364.1"/>
    </source>
</evidence>
<dbReference type="EMBL" id="CP000816">
    <property type="protein sequence ID" value="ABU82364.1"/>
    <property type="molecule type" value="Genomic_DNA"/>
</dbReference>
<dbReference type="PANTHER" id="PTHR12126:SF16">
    <property type="entry name" value="MIOREX COMPLEX COMPONENT 2"/>
    <property type="match status" value="1"/>
</dbReference>
<dbReference type="PANTHER" id="PTHR12126">
    <property type="entry name" value="NADH-UBIQUINONE OXIDOREDUCTASE 39 KDA SUBUNIT-RELATED"/>
    <property type="match status" value="1"/>
</dbReference>
<dbReference type="Gene3D" id="3.40.50.720">
    <property type="entry name" value="NAD(P)-binding Rossmann-like Domain"/>
    <property type="match status" value="1"/>
</dbReference>
<dbReference type="RefSeq" id="WP_012123328.1">
    <property type="nucleotide sequence ID" value="NC_009776.1"/>
</dbReference>
<sequence>MKLAVVGAWGYLGANLLELTDSCGVARRSSAEKRPFLNEAFKDKEMYLIDEISEEELREVLERCGADAVVYAAGKLFGKREEMYDSHVTKALISLRVAKELGLKYVYVSSVAAMGLADACEEGGKVREEGELLKGCVPLGKYSETKAEGERAVWREGGSIVRPALIVGKWAYRPEWKLLNFARERSLPVPNMNVSSAECVAKAIERAASEPGWYLAVDGTLRDLGFRAYDLKPPKAVIKALRPVAHALVVMRYRYESRRLKC</sequence>
<dbReference type="Pfam" id="PF01370">
    <property type="entry name" value="Epimerase"/>
    <property type="match status" value="1"/>
</dbReference>
<dbReference type="Proteomes" id="UP000000262">
    <property type="component" value="Chromosome"/>
</dbReference>
<gene>
    <name evidence="2" type="ordered locus">Igni_1187</name>
</gene>
<reference evidence="2 3" key="1">
    <citation type="journal article" date="2008" name="Genome Biol.">
        <title>A genomic analysis of the archaeal system Ignicoccus hospitalis-Nanoarchaeum equitans.</title>
        <authorList>
            <person name="Podar M."/>
            <person name="Anderson I."/>
            <person name="Makarova K.S."/>
            <person name="Elkins J.G."/>
            <person name="Ivanova N."/>
            <person name="Wall M.A."/>
            <person name="Lykidis A."/>
            <person name="Mavromatis K."/>
            <person name="Sun H."/>
            <person name="Hudson M.E."/>
            <person name="Chen W."/>
            <person name="Deciu C."/>
            <person name="Hutchison D."/>
            <person name="Eads J.R."/>
            <person name="Anderson A."/>
            <person name="Fernandes F."/>
            <person name="Szeto E."/>
            <person name="Lapidus A."/>
            <person name="Kyrpides N.C."/>
            <person name="Saier M.H.Jr."/>
            <person name="Richardson P.M."/>
            <person name="Rachel R."/>
            <person name="Huber H."/>
            <person name="Eisen J.A."/>
            <person name="Koonin E.V."/>
            <person name="Keller M."/>
            <person name="Stetter K.O."/>
        </authorList>
    </citation>
    <scope>NUCLEOTIDE SEQUENCE [LARGE SCALE GENOMIC DNA]</scope>
    <source>
        <strain evidence="3">KIN4/I / DSM 18386 / JCM 14125</strain>
    </source>
</reference>
<name>A8ABR2_IGNH4</name>
<dbReference type="InterPro" id="IPR051207">
    <property type="entry name" value="ComplexI_NDUFA9_subunit"/>
</dbReference>
<dbReference type="InterPro" id="IPR036291">
    <property type="entry name" value="NAD(P)-bd_dom_sf"/>
</dbReference>
<proteinExistence type="predicted"/>
<accession>A8ABR2</accession>
<dbReference type="HOGENOM" id="CLU_1060095_0_0_2"/>
<evidence type="ECO:0000313" key="3">
    <source>
        <dbReference type="Proteomes" id="UP000000262"/>
    </source>
</evidence>
<protein>
    <submittedName>
        <fullName evidence="2">NAD-dependent epimerase/dehydratase</fullName>
    </submittedName>
</protein>
<dbReference type="eggNOG" id="arCOG03016">
    <property type="taxonomic scope" value="Archaea"/>
</dbReference>
<dbReference type="SUPFAM" id="SSF51735">
    <property type="entry name" value="NAD(P)-binding Rossmann-fold domains"/>
    <property type="match status" value="1"/>
</dbReference>
<dbReference type="InterPro" id="IPR001509">
    <property type="entry name" value="Epimerase_deHydtase"/>
</dbReference>
<feature type="domain" description="NAD-dependent epimerase/dehydratase" evidence="1">
    <location>
        <begin position="5"/>
        <end position="155"/>
    </location>
</feature>
<dbReference type="GeneID" id="5562498"/>